<sequence>MAHIPHAVGHAADPRAQLPPTNLPLSVDHHLTAALEPFYGTGAAGGSPPPAGTDWSWEADAAEQLALAMGSHHLS</sequence>
<evidence type="ECO:0000313" key="2">
    <source>
        <dbReference type="EnsemblProtists" id="EOD04029"/>
    </source>
</evidence>
<keyword evidence="3" id="KW-1185">Reference proteome</keyword>
<dbReference type="KEGG" id="ehx:EMIHUDRAFT_453949"/>
<dbReference type="EnsemblProtists" id="EOD04029">
    <property type="protein sequence ID" value="EOD04029"/>
    <property type="gene ID" value="EMIHUDRAFT_453949"/>
</dbReference>
<evidence type="ECO:0000256" key="1">
    <source>
        <dbReference type="SAM" id="MobiDB-lite"/>
    </source>
</evidence>
<feature type="region of interest" description="Disordered" evidence="1">
    <location>
        <begin position="1"/>
        <end position="24"/>
    </location>
</feature>
<reference evidence="3" key="1">
    <citation type="journal article" date="2013" name="Nature">
        <title>Pan genome of the phytoplankton Emiliania underpins its global distribution.</title>
        <authorList>
            <person name="Read B.A."/>
            <person name="Kegel J."/>
            <person name="Klute M.J."/>
            <person name="Kuo A."/>
            <person name="Lefebvre S.C."/>
            <person name="Maumus F."/>
            <person name="Mayer C."/>
            <person name="Miller J."/>
            <person name="Monier A."/>
            <person name="Salamov A."/>
            <person name="Young J."/>
            <person name="Aguilar M."/>
            <person name="Claverie J.M."/>
            <person name="Frickenhaus S."/>
            <person name="Gonzalez K."/>
            <person name="Herman E.K."/>
            <person name="Lin Y.C."/>
            <person name="Napier J."/>
            <person name="Ogata H."/>
            <person name="Sarno A.F."/>
            <person name="Shmutz J."/>
            <person name="Schroeder D."/>
            <person name="de Vargas C."/>
            <person name="Verret F."/>
            <person name="von Dassow P."/>
            <person name="Valentin K."/>
            <person name="Van de Peer Y."/>
            <person name="Wheeler G."/>
            <person name="Dacks J.B."/>
            <person name="Delwiche C.F."/>
            <person name="Dyhrman S.T."/>
            <person name="Glockner G."/>
            <person name="John U."/>
            <person name="Richards T."/>
            <person name="Worden A.Z."/>
            <person name="Zhang X."/>
            <person name="Grigoriev I.V."/>
            <person name="Allen A.E."/>
            <person name="Bidle K."/>
            <person name="Borodovsky M."/>
            <person name="Bowler C."/>
            <person name="Brownlee C."/>
            <person name="Cock J.M."/>
            <person name="Elias M."/>
            <person name="Gladyshev V.N."/>
            <person name="Groth M."/>
            <person name="Guda C."/>
            <person name="Hadaegh A."/>
            <person name="Iglesias-Rodriguez M.D."/>
            <person name="Jenkins J."/>
            <person name="Jones B.M."/>
            <person name="Lawson T."/>
            <person name="Leese F."/>
            <person name="Lindquist E."/>
            <person name="Lobanov A."/>
            <person name="Lomsadze A."/>
            <person name="Malik S.B."/>
            <person name="Marsh M.E."/>
            <person name="Mackinder L."/>
            <person name="Mock T."/>
            <person name="Mueller-Roeber B."/>
            <person name="Pagarete A."/>
            <person name="Parker M."/>
            <person name="Probert I."/>
            <person name="Quesneville H."/>
            <person name="Raines C."/>
            <person name="Rensing S.A."/>
            <person name="Riano-Pachon D.M."/>
            <person name="Richier S."/>
            <person name="Rokitta S."/>
            <person name="Shiraiwa Y."/>
            <person name="Soanes D.M."/>
            <person name="van der Giezen M."/>
            <person name="Wahlund T.M."/>
            <person name="Williams B."/>
            <person name="Wilson W."/>
            <person name="Wolfe G."/>
            <person name="Wurch L.L."/>
        </authorList>
    </citation>
    <scope>NUCLEOTIDE SEQUENCE</scope>
</reference>
<dbReference type="GeneID" id="17250235"/>
<dbReference type="RefSeq" id="XP_005756458.1">
    <property type="nucleotide sequence ID" value="XM_005756401.1"/>
</dbReference>
<dbReference type="PaxDb" id="2903-EOD04029"/>
<reference evidence="2" key="2">
    <citation type="submission" date="2024-10" db="UniProtKB">
        <authorList>
            <consortium name="EnsemblProtists"/>
        </authorList>
    </citation>
    <scope>IDENTIFICATION</scope>
</reference>
<protein>
    <submittedName>
        <fullName evidence="2">Uncharacterized protein</fullName>
    </submittedName>
</protein>
<accession>A0A0D3HYE4</accession>
<evidence type="ECO:0000313" key="3">
    <source>
        <dbReference type="Proteomes" id="UP000013827"/>
    </source>
</evidence>
<dbReference type="HOGENOM" id="CLU_2676270_0_0_1"/>
<proteinExistence type="predicted"/>
<dbReference type="Proteomes" id="UP000013827">
    <property type="component" value="Unassembled WGS sequence"/>
</dbReference>
<name>A0A0D3HYE4_EMIH1</name>
<dbReference type="AlphaFoldDB" id="A0A0D3HYE4"/>
<organism evidence="2 3">
    <name type="scientific">Emiliania huxleyi (strain CCMP1516)</name>
    <dbReference type="NCBI Taxonomy" id="280463"/>
    <lineage>
        <taxon>Eukaryota</taxon>
        <taxon>Haptista</taxon>
        <taxon>Haptophyta</taxon>
        <taxon>Prymnesiophyceae</taxon>
        <taxon>Isochrysidales</taxon>
        <taxon>Noelaerhabdaceae</taxon>
        <taxon>Emiliania</taxon>
    </lineage>
</organism>